<comment type="caution">
    <text evidence="1">The sequence shown here is derived from an EMBL/GenBank/DDBJ whole genome shotgun (WGS) entry which is preliminary data.</text>
</comment>
<sequence>MNDKQFKLEYIKCPSCKNILDLSFVNKSCPNPLCGFSFEGLEDYLDKDDGWLHKALVKAYKGKNECEVKLLATAVRYNIANYLDHFVSCNWGSHYTTLFKDFIILYLDDLNALKLVLSSDTIKIGKGDAIASKNGYKMFWELYKWLMRVHSPQIRDFLRTEFPDYYKKYYKEQHEKIMRQKITAKNEDQARLI</sequence>
<protein>
    <submittedName>
        <fullName evidence="1">Uncharacterized protein</fullName>
    </submittedName>
</protein>
<name>A0A1F5SN90_9BACT</name>
<evidence type="ECO:0000313" key="2">
    <source>
        <dbReference type="Proteomes" id="UP000178367"/>
    </source>
</evidence>
<dbReference type="Proteomes" id="UP000178367">
    <property type="component" value="Unassembled WGS sequence"/>
</dbReference>
<dbReference type="AlphaFoldDB" id="A0A1F5SN90"/>
<evidence type="ECO:0000313" key="1">
    <source>
        <dbReference type="EMBL" id="OGF28154.1"/>
    </source>
</evidence>
<proteinExistence type="predicted"/>
<accession>A0A1F5SN90</accession>
<dbReference type="STRING" id="1797994.A2227_06670"/>
<organism evidence="1 2">
    <name type="scientific">Candidatus Falkowbacteria bacterium RIFOXYA2_FULL_47_19</name>
    <dbReference type="NCBI Taxonomy" id="1797994"/>
    <lineage>
        <taxon>Bacteria</taxon>
        <taxon>Candidatus Falkowiibacteriota</taxon>
    </lineage>
</organism>
<gene>
    <name evidence="1" type="ORF">A2227_06670</name>
</gene>
<dbReference type="EMBL" id="MFGB01000002">
    <property type="protein sequence ID" value="OGF28154.1"/>
    <property type="molecule type" value="Genomic_DNA"/>
</dbReference>
<reference evidence="1 2" key="1">
    <citation type="journal article" date="2016" name="Nat. Commun.">
        <title>Thousands of microbial genomes shed light on interconnected biogeochemical processes in an aquifer system.</title>
        <authorList>
            <person name="Anantharaman K."/>
            <person name="Brown C.T."/>
            <person name="Hug L.A."/>
            <person name="Sharon I."/>
            <person name="Castelle C.J."/>
            <person name="Probst A.J."/>
            <person name="Thomas B.C."/>
            <person name="Singh A."/>
            <person name="Wilkins M.J."/>
            <person name="Karaoz U."/>
            <person name="Brodie E.L."/>
            <person name="Williams K.H."/>
            <person name="Hubbard S.S."/>
            <person name="Banfield J.F."/>
        </authorList>
    </citation>
    <scope>NUCLEOTIDE SEQUENCE [LARGE SCALE GENOMIC DNA]</scope>
</reference>